<dbReference type="AlphaFoldDB" id="A0A5B7J9I6"/>
<feature type="compositionally biased region" description="Polar residues" evidence="1">
    <location>
        <begin position="176"/>
        <end position="203"/>
    </location>
</feature>
<dbReference type="EMBL" id="VSRR010081492">
    <property type="protein sequence ID" value="MPC89578.1"/>
    <property type="molecule type" value="Genomic_DNA"/>
</dbReference>
<dbReference type="Proteomes" id="UP000324222">
    <property type="component" value="Unassembled WGS sequence"/>
</dbReference>
<evidence type="ECO:0000313" key="2">
    <source>
        <dbReference type="EMBL" id="MPC89578.1"/>
    </source>
</evidence>
<feature type="compositionally biased region" description="Basic and acidic residues" evidence="1">
    <location>
        <begin position="74"/>
        <end position="95"/>
    </location>
</feature>
<comment type="caution">
    <text evidence="2">The sequence shown here is derived from an EMBL/GenBank/DDBJ whole genome shotgun (WGS) entry which is preliminary data.</text>
</comment>
<proteinExistence type="predicted"/>
<feature type="region of interest" description="Disordered" evidence="1">
    <location>
        <begin position="1"/>
        <end position="203"/>
    </location>
</feature>
<keyword evidence="3" id="KW-1185">Reference proteome</keyword>
<evidence type="ECO:0000313" key="3">
    <source>
        <dbReference type="Proteomes" id="UP000324222"/>
    </source>
</evidence>
<dbReference type="OrthoDB" id="10257855at2759"/>
<accession>A0A5B7J9I6</accession>
<feature type="compositionally biased region" description="Basic and acidic residues" evidence="1">
    <location>
        <begin position="144"/>
        <end position="175"/>
    </location>
</feature>
<evidence type="ECO:0000256" key="1">
    <source>
        <dbReference type="SAM" id="MobiDB-lite"/>
    </source>
</evidence>
<organism evidence="2 3">
    <name type="scientific">Portunus trituberculatus</name>
    <name type="common">Swimming crab</name>
    <name type="synonym">Neptunus trituberculatus</name>
    <dbReference type="NCBI Taxonomy" id="210409"/>
    <lineage>
        <taxon>Eukaryota</taxon>
        <taxon>Metazoa</taxon>
        <taxon>Ecdysozoa</taxon>
        <taxon>Arthropoda</taxon>
        <taxon>Crustacea</taxon>
        <taxon>Multicrustacea</taxon>
        <taxon>Malacostraca</taxon>
        <taxon>Eumalacostraca</taxon>
        <taxon>Eucarida</taxon>
        <taxon>Decapoda</taxon>
        <taxon>Pleocyemata</taxon>
        <taxon>Brachyura</taxon>
        <taxon>Eubrachyura</taxon>
        <taxon>Portunoidea</taxon>
        <taxon>Portunidae</taxon>
        <taxon>Portuninae</taxon>
        <taxon>Portunus</taxon>
    </lineage>
</organism>
<name>A0A5B7J9I6_PORTR</name>
<reference evidence="2 3" key="1">
    <citation type="submission" date="2019-05" db="EMBL/GenBank/DDBJ databases">
        <title>Another draft genome of Portunus trituberculatus and its Hox gene families provides insights of decapod evolution.</title>
        <authorList>
            <person name="Jeong J.-H."/>
            <person name="Song I."/>
            <person name="Kim S."/>
            <person name="Choi T."/>
            <person name="Kim D."/>
            <person name="Ryu S."/>
            <person name="Kim W."/>
        </authorList>
    </citation>
    <scope>NUCLEOTIDE SEQUENCE [LARGE SCALE GENOMIC DNA]</scope>
    <source>
        <tissue evidence="2">Muscle</tissue>
    </source>
</reference>
<protein>
    <submittedName>
        <fullName evidence="2">Uncharacterized protein</fullName>
    </submittedName>
</protein>
<sequence>MCVSIPQRQPRGRRGGRACRGIANFNERMKDGVCRGVMSSDDEDEAENKSNAGHSSGEESHRSECLFSMTNTTPEKEHNTNSRMSERQETTHSSHPDQPTQQEQADWDTAKRQPQTHTPRGKGRQPDIYTPSPEDSEDTTTLKQADKDTTFQRHREMNVSGHLEDTRRREGKETTPKPQQASTLTGKPSQPSHLSRQDSYCQASAQKCPLFVSPPLSGHSVRSEK</sequence>
<gene>
    <name evidence="2" type="ORF">E2C01_084532</name>
</gene>